<dbReference type="InterPro" id="IPR036390">
    <property type="entry name" value="WH_DNA-bd_sf"/>
</dbReference>
<dbReference type="GO" id="GO:0003677">
    <property type="term" value="F:DNA binding"/>
    <property type="evidence" value="ECO:0007669"/>
    <property type="project" value="UniProtKB-KW"/>
</dbReference>
<protein>
    <submittedName>
        <fullName evidence="7">GntR family transcriptional regulator</fullName>
    </submittedName>
    <submittedName>
        <fullName evidence="8">Transcriptional regulator, GntR family</fullName>
    </submittedName>
</protein>
<dbReference type="GO" id="GO:0003700">
    <property type="term" value="F:DNA-binding transcription factor activity"/>
    <property type="evidence" value="ECO:0007669"/>
    <property type="project" value="InterPro"/>
</dbReference>
<dbReference type="SMART" id="SM00345">
    <property type="entry name" value="HTH_GNTR"/>
    <property type="match status" value="1"/>
</dbReference>
<evidence type="ECO:0000256" key="4">
    <source>
        <dbReference type="SAM" id="Coils"/>
    </source>
</evidence>
<dbReference type="CDD" id="cd07377">
    <property type="entry name" value="WHTH_GntR"/>
    <property type="match status" value="1"/>
</dbReference>
<dbReference type="OrthoDB" id="9801546at2"/>
<dbReference type="EMBL" id="PEBV01000013">
    <property type="protein sequence ID" value="PTQ53620.1"/>
    <property type="molecule type" value="Genomic_DNA"/>
</dbReference>
<keyword evidence="4" id="KW-0175">Coiled coil</keyword>
<evidence type="ECO:0000259" key="6">
    <source>
        <dbReference type="PROSITE" id="PS50949"/>
    </source>
</evidence>
<feature type="coiled-coil region" evidence="4">
    <location>
        <begin position="78"/>
        <end position="105"/>
    </location>
</feature>
<dbReference type="PANTHER" id="PTHR38445">
    <property type="entry name" value="HTH-TYPE TRANSCRIPTIONAL REPRESSOR YTRA"/>
    <property type="match status" value="1"/>
</dbReference>
<organism evidence="8 9">
    <name type="scientific">Hydrogenibacillus schlegelii</name>
    <name type="common">Bacillus schlegelii</name>
    <dbReference type="NCBI Taxonomy" id="1484"/>
    <lineage>
        <taxon>Bacteria</taxon>
        <taxon>Bacillati</taxon>
        <taxon>Bacillota</taxon>
        <taxon>Bacilli</taxon>
        <taxon>Bacillales</taxon>
        <taxon>Bacillales Family X. Incertae Sedis</taxon>
        <taxon>Hydrogenibacillus</taxon>
    </lineage>
</organism>
<proteinExistence type="predicted"/>
<reference evidence="7" key="2">
    <citation type="journal article" date="2021" name="Microbiology">
        <title>Metagenomic Analysis of the Microbial Community in the Underground Coal Fire Area (Kemerovo Region, Russia) Revealed Predominance of Thermophilic Members of the Phyla Deinococcus-thermus, Aquificae, and Firmicutes.</title>
        <authorList>
            <person name="Kadnikov V."/>
            <person name="Mardanov A.V."/>
            <person name="Beletsky A.V."/>
            <person name="Karnachuk O.V."/>
            <person name="Ravin N.V."/>
        </authorList>
    </citation>
    <scope>NUCLEOTIDE SEQUENCE</scope>
    <source>
        <strain evidence="7">RBS10-49</strain>
    </source>
</reference>
<gene>
    <name evidence="8" type="ORF">HSCHL_1685</name>
    <name evidence="7" type="ORF">KM312_06450</name>
</gene>
<evidence type="ECO:0000313" key="7">
    <source>
        <dbReference type="EMBL" id="MBT9282284.1"/>
    </source>
</evidence>
<feature type="region of interest" description="Disordered" evidence="5">
    <location>
        <begin position="126"/>
        <end position="148"/>
    </location>
</feature>
<dbReference type="AlphaFoldDB" id="A0A2T5GBQ4"/>
<dbReference type="InterPro" id="IPR036388">
    <property type="entry name" value="WH-like_DNA-bd_sf"/>
</dbReference>
<evidence type="ECO:0000313" key="8">
    <source>
        <dbReference type="EMBL" id="PTQ53620.1"/>
    </source>
</evidence>
<evidence type="ECO:0000256" key="5">
    <source>
        <dbReference type="SAM" id="MobiDB-lite"/>
    </source>
</evidence>
<keyword evidence="3" id="KW-0804">Transcription</keyword>
<dbReference type="PANTHER" id="PTHR38445:SF9">
    <property type="entry name" value="HTH-TYPE TRANSCRIPTIONAL REPRESSOR YTRA"/>
    <property type="match status" value="1"/>
</dbReference>
<comment type="caution">
    <text evidence="8">The sequence shown here is derived from an EMBL/GenBank/DDBJ whole genome shotgun (WGS) entry which is preliminary data.</text>
</comment>
<dbReference type="SUPFAM" id="SSF46785">
    <property type="entry name" value="Winged helix' DNA-binding domain"/>
    <property type="match status" value="1"/>
</dbReference>
<evidence type="ECO:0000256" key="1">
    <source>
        <dbReference type="ARBA" id="ARBA00023015"/>
    </source>
</evidence>
<dbReference type="Pfam" id="PF00392">
    <property type="entry name" value="GntR"/>
    <property type="match status" value="1"/>
</dbReference>
<reference evidence="8 9" key="1">
    <citation type="submission" date="2017-08" db="EMBL/GenBank/DDBJ databases">
        <title>Burning lignite coal seam in the remote Altai Mountains harbors a hydrogen-driven thermophilic microbial community.</title>
        <authorList>
            <person name="Kadnikov V.V."/>
            <person name="Mardanov A.V."/>
            <person name="Ivasenko D."/>
            <person name="Beletsky A.V."/>
            <person name="Karnachuk O.V."/>
            <person name="Ravin N.V."/>
        </authorList>
    </citation>
    <scope>NUCLEOTIDE SEQUENCE [LARGE SCALE GENOMIC DNA]</scope>
    <source>
        <strain evidence="8">AL33</strain>
    </source>
</reference>
<dbReference type="Proteomes" id="UP000748108">
    <property type="component" value="Unassembled WGS sequence"/>
</dbReference>
<dbReference type="Proteomes" id="UP000244180">
    <property type="component" value="Unassembled WGS sequence"/>
</dbReference>
<keyword evidence="1" id="KW-0805">Transcription regulation</keyword>
<dbReference type="Gene3D" id="1.10.10.10">
    <property type="entry name" value="Winged helix-like DNA-binding domain superfamily/Winged helix DNA-binding domain"/>
    <property type="match status" value="1"/>
</dbReference>
<name>A0A2T5GBQ4_HYDSH</name>
<dbReference type="InterPro" id="IPR000524">
    <property type="entry name" value="Tscrpt_reg_HTH_GntR"/>
</dbReference>
<evidence type="ECO:0000256" key="2">
    <source>
        <dbReference type="ARBA" id="ARBA00023125"/>
    </source>
</evidence>
<evidence type="ECO:0000256" key="3">
    <source>
        <dbReference type="ARBA" id="ARBA00023163"/>
    </source>
</evidence>
<sequence>MIRIDPEDPAPIYQQIKRQLKERILSGLLPPGTPLPSIRGLAEALRVSVITTRRVYQELEVEGWIRSEQGRGTFVAGYDEAARRADRLALAREALREAIERSRRLGLTDAEIVRLFEAVLKAPDVLGGQGERPENRPESGDPTGGSAG</sequence>
<keyword evidence="2" id="KW-0238">DNA-binding</keyword>
<dbReference type="EMBL" id="JAHHQF010000051">
    <property type="protein sequence ID" value="MBT9282284.1"/>
    <property type="molecule type" value="Genomic_DNA"/>
</dbReference>
<evidence type="ECO:0000313" key="9">
    <source>
        <dbReference type="Proteomes" id="UP000244180"/>
    </source>
</evidence>
<dbReference type="PROSITE" id="PS50949">
    <property type="entry name" value="HTH_GNTR"/>
    <property type="match status" value="1"/>
</dbReference>
<accession>A0A2T5GBQ4</accession>
<feature type="domain" description="HTH gntR-type" evidence="6">
    <location>
        <begin position="10"/>
        <end position="78"/>
    </location>
</feature>